<evidence type="ECO:0000256" key="3">
    <source>
        <dbReference type="ARBA" id="ARBA00023163"/>
    </source>
</evidence>
<dbReference type="PRINTS" id="PR00035">
    <property type="entry name" value="HTHGNTR"/>
</dbReference>
<dbReference type="InterPro" id="IPR011711">
    <property type="entry name" value="GntR_C"/>
</dbReference>
<dbReference type="EMBL" id="SNYA01000003">
    <property type="protein sequence ID" value="TDP93337.1"/>
    <property type="molecule type" value="Genomic_DNA"/>
</dbReference>
<dbReference type="Pfam" id="PF07729">
    <property type="entry name" value="FCD"/>
    <property type="match status" value="1"/>
</dbReference>
<dbReference type="InterPro" id="IPR036390">
    <property type="entry name" value="WH_DNA-bd_sf"/>
</dbReference>
<name>A0A4R6S2Q7_9MICO</name>
<evidence type="ECO:0000256" key="1">
    <source>
        <dbReference type="ARBA" id="ARBA00023015"/>
    </source>
</evidence>
<dbReference type="GO" id="GO:0003700">
    <property type="term" value="F:DNA-binding transcription factor activity"/>
    <property type="evidence" value="ECO:0007669"/>
    <property type="project" value="InterPro"/>
</dbReference>
<keyword evidence="2" id="KW-0238">DNA-binding</keyword>
<evidence type="ECO:0000259" key="4">
    <source>
        <dbReference type="PROSITE" id="PS50949"/>
    </source>
</evidence>
<dbReference type="PANTHER" id="PTHR43537">
    <property type="entry name" value="TRANSCRIPTIONAL REGULATOR, GNTR FAMILY"/>
    <property type="match status" value="1"/>
</dbReference>
<dbReference type="Gene3D" id="1.10.10.10">
    <property type="entry name" value="Winged helix-like DNA-binding domain superfamily/Winged helix DNA-binding domain"/>
    <property type="match status" value="1"/>
</dbReference>
<dbReference type="OrthoDB" id="9816161at2"/>
<keyword evidence="6" id="KW-1185">Reference proteome</keyword>
<evidence type="ECO:0000256" key="2">
    <source>
        <dbReference type="ARBA" id="ARBA00023125"/>
    </source>
</evidence>
<dbReference type="AlphaFoldDB" id="A0A4R6S2Q7"/>
<dbReference type="InterPro" id="IPR000524">
    <property type="entry name" value="Tscrpt_reg_HTH_GntR"/>
</dbReference>
<dbReference type="Pfam" id="PF00392">
    <property type="entry name" value="GntR"/>
    <property type="match status" value="1"/>
</dbReference>
<dbReference type="PROSITE" id="PS50949">
    <property type="entry name" value="HTH_GNTR"/>
    <property type="match status" value="1"/>
</dbReference>
<proteinExistence type="predicted"/>
<evidence type="ECO:0000313" key="6">
    <source>
        <dbReference type="Proteomes" id="UP000295601"/>
    </source>
</evidence>
<dbReference type="InterPro" id="IPR036388">
    <property type="entry name" value="WH-like_DNA-bd_sf"/>
</dbReference>
<dbReference type="SUPFAM" id="SSF48008">
    <property type="entry name" value="GntR ligand-binding domain-like"/>
    <property type="match status" value="1"/>
</dbReference>
<dbReference type="RefSeq" id="WP_132205425.1">
    <property type="nucleotide sequence ID" value="NZ_CP080492.1"/>
</dbReference>
<dbReference type="CDD" id="cd07377">
    <property type="entry name" value="WHTH_GntR"/>
    <property type="match status" value="1"/>
</dbReference>
<dbReference type="GO" id="GO:0003677">
    <property type="term" value="F:DNA binding"/>
    <property type="evidence" value="ECO:0007669"/>
    <property type="project" value="UniProtKB-KW"/>
</dbReference>
<organism evidence="5 6">
    <name type="scientific">Leucobacter luti</name>
    <dbReference type="NCBI Taxonomy" id="340320"/>
    <lineage>
        <taxon>Bacteria</taxon>
        <taxon>Bacillati</taxon>
        <taxon>Actinomycetota</taxon>
        <taxon>Actinomycetes</taxon>
        <taxon>Micrococcales</taxon>
        <taxon>Microbacteriaceae</taxon>
        <taxon>Leucobacter</taxon>
    </lineage>
</organism>
<dbReference type="SMART" id="SM00345">
    <property type="entry name" value="HTH_GNTR"/>
    <property type="match status" value="1"/>
</dbReference>
<keyword evidence="3" id="KW-0804">Transcription</keyword>
<dbReference type="Proteomes" id="UP000295601">
    <property type="component" value="Unassembled WGS sequence"/>
</dbReference>
<dbReference type="PANTHER" id="PTHR43537:SF24">
    <property type="entry name" value="GLUCONATE OPERON TRANSCRIPTIONAL REPRESSOR"/>
    <property type="match status" value="1"/>
</dbReference>
<reference evidence="5 6" key="1">
    <citation type="submission" date="2019-03" db="EMBL/GenBank/DDBJ databases">
        <title>Genomic analyses of the natural microbiome of Caenorhabditis elegans.</title>
        <authorList>
            <person name="Samuel B."/>
        </authorList>
    </citation>
    <scope>NUCLEOTIDE SEQUENCE [LARGE SCALE GENOMIC DNA]</scope>
    <source>
        <strain evidence="5 6">JUb18</strain>
    </source>
</reference>
<dbReference type="SUPFAM" id="SSF46785">
    <property type="entry name" value="Winged helix' DNA-binding domain"/>
    <property type="match status" value="1"/>
</dbReference>
<gene>
    <name evidence="5" type="ORF">EDF62_1316</name>
</gene>
<feature type="domain" description="HTH gntR-type" evidence="4">
    <location>
        <begin position="9"/>
        <end position="76"/>
    </location>
</feature>
<dbReference type="InterPro" id="IPR008920">
    <property type="entry name" value="TF_FadR/GntR_C"/>
</dbReference>
<comment type="caution">
    <text evidence="5">The sequence shown here is derived from an EMBL/GenBank/DDBJ whole genome shotgun (WGS) entry which is preliminary data.</text>
</comment>
<dbReference type="SMART" id="SM00895">
    <property type="entry name" value="FCD"/>
    <property type="match status" value="1"/>
</dbReference>
<dbReference type="Gene3D" id="1.20.120.530">
    <property type="entry name" value="GntR ligand-binding domain-like"/>
    <property type="match status" value="1"/>
</dbReference>
<evidence type="ECO:0000313" key="5">
    <source>
        <dbReference type="EMBL" id="TDP93337.1"/>
    </source>
</evidence>
<accession>A0A4R6S2Q7</accession>
<sequence length="225" mass="25519">MTARPTPTISANTRVAAGLRQMILAGEYAPGERIVQEELADHFGASRLPVRDALRLLEAEGLVTLIPNTGAWVAKLSLEECEEVYQIRERVEPLLVRMSIPALAPSAVRQLRELCDAMRETDSIEEFLKLDRDFHSLSYSGAQTSVLGEFVSRLWNTTQHYRRAYSQIFGVHANRTVHLEHELLVLAIERGDVDEAERIVQSHIRSTRLSLVQHPEIFQEPEVRD</sequence>
<protein>
    <submittedName>
        <fullName evidence="5">GntR family transcriptional regulator</fullName>
    </submittedName>
</protein>
<keyword evidence="1" id="KW-0805">Transcription regulation</keyword>